<comment type="similarity">
    <text evidence="2">Belongs to the GMC oxidoreductase family.</text>
</comment>
<dbReference type="GO" id="GO:0044550">
    <property type="term" value="P:secondary metabolite biosynthetic process"/>
    <property type="evidence" value="ECO:0007669"/>
    <property type="project" value="TreeGrafter"/>
</dbReference>
<dbReference type="InterPro" id="IPR036188">
    <property type="entry name" value="FAD/NAD-bd_sf"/>
</dbReference>
<evidence type="ECO:0000256" key="1">
    <source>
        <dbReference type="ARBA" id="ARBA00001974"/>
    </source>
</evidence>
<comment type="caution">
    <text evidence="4">The sequence shown here is derived from an EMBL/GenBank/DDBJ whole genome shotgun (WGS) entry which is preliminary data.</text>
</comment>
<dbReference type="EMBL" id="JARJLG010000060">
    <property type="protein sequence ID" value="KAJ7756748.1"/>
    <property type="molecule type" value="Genomic_DNA"/>
</dbReference>
<organism evidence="4 5">
    <name type="scientific">Mycena maculata</name>
    <dbReference type="NCBI Taxonomy" id="230809"/>
    <lineage>
        <taxon>Eukaryota</taxon>
        <taxon>Fungi</taxon>
        <taxon>Dikarya</taxon>
        <taxon>Basidiomycota</taxon>
        <taxon>Agaricomycotina</taxon>
        <taxon>Agaricomycetes</taxon>
        <taxon>Agaricomycetidae</taxon>
        <taxon>Agaricales</taxon>
        <taxon>Marasmiineae</taxon>
        <taxon>Mycenaceae</taxon>
        <taxon>Mycena</taxon>
    </lineage>
</organism>
<evidence type="ECO:0000313" key="4">
    <source>
        <dbReference type="EMBL" id="KAJ7756748.1"/>
    </source>
</evidence>
<evidence type="ECO:0000259" key="3">
    <source>
        <dbReference type="Pfam" id="PF05199"/>
    </source>
</evidence>
<gene>
    <name evidence="4" type="ORF">DFH07DRAFT_772985</name>
</gene>
<dbReference type="InterPro" id="IPR012132">
    <property type="entry name" value="GMC_OxRdtase"/>
</dbReference>
<dbReference type="Gene3D" id="3.50.50.60">
    <property type="entry name" value="FAD/NAD(P)-binding domain"/>
    <property type="match status" value="1"/>
</dbReference>
<dbReference type="Proteomes" id="UP001215280">
    <property type="component" value="Unassembled WGS sequence"/>
</dbReference>
<dbReference type="PANTHER" id="PTHR11552:SF138">
    <property type="entry name" value="DEHYDROGENASE PKFF-RELATED"/>
    <property type="match status" value="1"/>
</dbReference>
<comment type="cofactor">
    <cofactor evidence="1">
        <name>FAD</name>
        <dbReference type="ChEBI" id="CHEBI:57692"/>
    </cofactor>
</comment>
<dbReference type="GO" id="GO:0016614">
    <property type="term" value="F:oxidoreductase activity, acting on CH-OH group of donors"/>
    <property type="evidence" value="ECO:0007669"/>
    <property type="project" value="InterPro"/>
</dbReference>
<reference evidence="4" key="1">
    <citation type="submission" date="2023-03" db="EMBL/GenBank/DDBJ databases">
        <title>Massive genome expansion in bonnet fungi (Mycena s.s.) driven by repeated elements and novel gene families across ecological guilds.</title>
        <authorList>
            <consortium name="Lawrence Berkeley National Laboratory"/>
            <person name="Harder C.B."/>
            <person name="Miyauchi S."/>
            <person name="Viragh M."/>
            <person name="Kuo A."/>
            <person name="Thoen E."/>
            <person name="Andreopoulos B."/>
            <person name="Lu D."/>
            <person name="Skrede I."/>
            <person name="Drula E."/>
            <person name="Henrissat B."/>
            <person name="Morin E."/>
            <person name="Kohler A."/>
            <person name="Barry K."/>
            <person name="LaButti K."/>
            <person name="Morin E."/>
            <person name="Salamov A."/>
            <person name="Lipzen A."/>
            <person name="Mereny Z."/>
            <person name="Hegedus B."/>
            <person name="Baldrian P."/>
            <person name="Stursova M."/>
            <person name="Weitz H."/>
            <person name="Taylor A."/>
            <person name="Grigoriev I.V."/>
            <person name="Nagy L.G."/>
            <person name="Martin F."/>
            <person name="Kauserud H."/>
        </authorList>
    </citation>
    <scope>NUCLEOTIDE SEQUENCE</scope>
    <source>
        <strain evidence="4">CBHHK188m</strain>
    </source>
</reference>
<dbReference type="GO" id="GO:0050660">
    <property type="term" value="F:flavin adenine dinucleotide binding"/>
    <property type="evidence" value="ECO:0007669"/>
    <property type="project" value="InterPro"/>
</dbReference>
<keyword evidence="5" id="KW-1185">Reference proteome</keyword>
<dbReference type="Pfam" id="PF05199">
    <property type="entry name" value="GMC_oxred_C"/>
    <property type="match status" value="1"/>
</dbReference>
<accession>A0AAD7J5H4</accession>
<protein>
    <recommendedName>
        <fullName evidence="3">Glucose-methanol-choline oxidoreductase C-terminal domain-containing protein</fullName>
    </recommendedName>
</protein>
<dbReference type="InterPro" id="IPR007867">
    <property type="entry name" value="GMC_OxRtase_C"/>
</dbReference>
<name>A0AAD7J5H4_9AGAR</name>
<dbReference type="Gene3D" id="3.30.560.10">
    <property type="entry name" value="Glucose Oxidase, domain 3"/>
    <property type="match status" value="1"/>
</dbReference>
<feature type="domain" description="Glucose-methanol-choline oxidoreductase C-terminal" evidence="3">
    <location>
        <begin position="415"/>
        <end position="491"/>
    </location>
</feature>
<dbReference type="AlphaFoldDB" id="A0AAD7J5H4"/>
<sequence length="506" mass="55419">MDLLRLVTSLLYGIEASQDNDGTRESDLMAVIGPTQNFKLLAQPNCLTRVVPVCLRQSYWLLLLSAVPSTIIQDVADLTKSNLEFDFIVVGGGNPPCQIVSVAQVSNKTFNYVVVGGGVNRLLTGTTPNADLVPQTSGLTLAVRLTEDPHVSVLIIEAGPANLDDPAICSIPFVTCDLMSNAATECSDTRRSRKAILEIRNMTGVSRRCHRRPVTVVHCPSIAHLEMSQDYHVSPDSQTLGYWVQEHSSSGRCYSLGGSAGVAHNIQEHMFAGVTRELCSDISSEYLTSDSLSSPEELLRQRELYKTTGTGLLGVASSCIAFLPLSSLDPASTHTSAQDSIIRIADKVSSSSISEGLCEQYQLHLKHLADDQPSCEFILLPDSPAPGKQYLTMSAMFDHPFSCGTIACIRLWSHITSSDALSPPTIDPHYFEEESDLKVFREQIKHCLRVLDQEPLKSLVTGTEVNPGPEVQVDEQIGEYLKSVFATTWHEFVRSELSRLEKQTHS</sequence>
<evidence type="ECO:0000256" key="2">
    <source>
        <dbReference type="ARBA" id="ARBA00010790"/>
    </source>
</evidence>
<evidence type="ECO:0000313" key="5">
    <source>
        <dbReference type="Proteomes" id="UP001215280"/>
    </source>
</evidence>
<dbReference type="PANTHER" id="PTHR11552">
    <property type="entry name" value="GLUCOSE-METHANOL-CHOLINE GMC OXIDOREDUCTASE"/>
    <property type="match status" value="1"/>
</dbReference>
<proteinExistence type="inferred from homology"/>
<dbReference type="SUPFAM" id="SSF54373">
    <property type="entry name" value="FAD-linked reductases, C-terminal domain"/>
    <property type="match status" value="1"/>
</dbReference>